<evidence type="ECO:0000313" key="3">
    <source>
        <dbReference type="Proteomes" id="UP001314263"/>
    </source>
</evidence>
<dbReference type="Proteomes" id="UP001314263">
    <property type="component" value="Unassembled WGS sequence"/>
</dbReference>
<feature type="transmembrane region" description="Helical" evidence="1">
    <location>
        <begin position="55"/>
        <end position="76"/>
    </location>
</feature>
<name>A0AAV1IED2_9CHLO</name>
<comment type="caution">
    <text evidence="2">The sequence shown here is derived from an EMBL/GenBank/DDBJ whole genome shotgun (WGS) entry which is preliminary data.</text>
</comment>
<accession>A0AAV1IED2</accession>
<sequence>MYGAVISALTALYWRDSPVGVTAIAVLCAGDGFADIIGRRYGGSNKLPHSPDKSWAGSGACLVAGMLASMACVLLLQATDNRGGPLQALSMGRIAWGCGASALVGALTESLPIPEIDNITVPLAVVFAGHCIF</sequence>
<dbReference type="InterPro" id="IPR037997">
    <property type="entry name" value="Dgk1-like"/>
</dbReference>
<dbReference type="GO" id="GO:0004143">
    <property type="term" value="F:ATP-dependent diacylglycerol kinase activity"/>
    <property type="evidence" value="ECO:0007669"/>
    <property type="project" value="InterPro"/>
</dbReference>
<evidence type="ECO:0000313" key="2">
    <source>
        <dbReference type="EMBL" id="CAK0784605.1"/>
    </source>
</evidence>
<dbReference type="GO" id="GO:0005789">
    <property type="term" value="C:endoplasmic reticulum membrane"/>
    <property type="evidence" value="ECO:0007669"/>
    <property type="project" value="TreeGrafter"/>
</dbReference>
<dbReference type="EMBL" id="CAUYUE010000010">
    <property type="protein sequence ID" value="CAK0784605.1"/>
    <property type="molecule type" value="Genomic_DNA"/>
</dbReference>
<dbReference type="GO" id="GO:0006654">
    <property type="term" value="P:phosphatidic acid biosynthetic process"/>
    <property type="evidence" value="ECO:0007669"/>
    <property type="project" value="TreeGrafter"/>
</dbReference>
<keyword evidence="1" id="KW-0472">Membrane</keyword>
<proteinExistence type="predicted"/>
<reference evidence="2 3" key="1">
    <citation type="submission" date="2023-10" db="EMBL/GenBank/DDBJ databases">
        <authorList>
            <person name="Maclean D."/>
            <person name="Macfadyen A."/>
        </authorList>
    </citation>
    <scope>NUCLEOTIDE SEQUENCE [LARGE SCALE GENOMIC DNA]</scope>
</reference>
<gene>
    <name evidence="2" type="ORF">CVIRNUC_007809</name>
</gene>
<dbReference type="PANTHER" id="PTHR31303">
    <property type="entry name" value="CTP-DEPENDENT DIACYLGLYCEROL KINASE 1"/>
    <property type="match status" value="1"/>
</dbReference>
<dbReference type="AlphaFoldDB" id="A0AAV1IED2"/>
<keyword evidence="1" id="KW-0812">Transmembrane</keyword>
<evidence type="ECO:0000256" key="1">
    <source>
        <dbReference type="SAM" id="Phobius"/>
    </source>
</evidence>
<evidence type="ECO:0008006" key="4">
    <source>
        <dbReference type="Google" id="ProtNLM"/>
    </source>
</evidence>
<keyword evidence="3" id="KW-1185">Reference proteome</keyword>
<protein>
    <recommendedName>
        <fullName evidence="4">Dolichol kinase</fullName>
    </recommendedName>
</protein>
<organism evidence="2 3">
    <name type="scientific">Coccomyxa viridis</name>
    <dbReference type="NCBI Taxonomy" id="1274662"/>
    <lineage>
        <taxon>Eukaryota</taxon>
        <taxon>Viridiplantae</taxon>
        <taxon>Chlorophyta</taxon>
        <taxon>core chlorophytes</taxon>
        <taxon>Trebouxiophyceae</taxon>
        <taxon>Trebouxiophyceae incertae sedis</taxon>
        <taxon>Coccomyxaceae</taxon>
        <taxon>Coccomyxa</taxon>
    </lineage>
</organism>
<keyword evidence="1" id="KW-1133">Transmembrane helix</keyword>
<dbReference type="PANTHER" id="PTHR31303:SF1">
    <property type="entry name" value="CTP-DEPENDENT DIACYLGLYCEROL KINASE 1"/>
    <property type="match status" value="1"/>
</dbReference>